<evidence type="ECO:0000313" key="2">
    <source>
        <dbReference type="EMBL" id="TDW16254.1"/>
    </source>
</evidence>
<dbReference type="Proteomes" id="UP000294743">
    <property type="component" value="Unassembled WGS sequence"/>
</dbReference>
<feature type="transmembrane region" description="Helical" evidence="1">
    <location>
        <begin position="64"/>
        <end position="83"/>
    </location>
</feature>
<feature type="transmembrane region" description="Helical" evidence="1">
    <location>
        <begin position="32"/>
        <end position="52"/>
    </location>
</feature>
<evidence type="ECO:0000256" key="1">
    <source>
        <dbReference type="SAM" id="Phobius"/>
    </source>
</evidence>
<accession>A0A4V3G6W7</accession>
<sequence>MKNIGEVLLKHVAVTCLTFIIVYGFTTNNANLFEWFCNFALLGSVAATVTNVGRHIIKSKGNALILFVLGCLVVFIAGCIVLAKFGAHFVLIPMLLIESILFANSILNLNMNSILTKDEQKQIDQDKIGKMKTIILQNRRLYLYEILIVLVDTVIIYGLSKIIEIKMIVFIVSIVLIIWSYYLYISKIQLKSSFKPSELLENVLSEECDAYLYCVMYRVIERNCSSIAVMYCYMCGLQCGDYVIEFDRMLKEYYMYRGMFQYKVMYYSRNAYDNNVNDSLYKEQIEYCDRIIKRLKNDKEMIYSKKILMIERKFIIQNYTEALEDLYELHDEFCEYEKTKSKLSIISLKSLESECLYHLGQYEKCMDLLEWIIENGNTLAIVRKAQICKYKIQEKLAIEV</sequence>
<organism evidence="2 3">
    <name type="scientific">Breznakia blatticola</name>
    <dbReference type="NCBI Taxonomy" id="1754012"/>
    <lineage>
        <taxon>Bacteria</taxon>
        <taxon>Bacillati</taxon>
        <taxon>Bacillota</taxon>
        <taxon>Erysipelotrichia</taxon>
        <taxon>Erysipelotrichales</taxon>
        <taxon>Erysipelotrichaceae</taxon>
        <taxon>Breznakia</taxon>
    </lineage>
</organism>
<dbReference type="AlphaFoldDB" id="A0A4V3G6W7"/>
<dbReference type="EMBL" id="SODD01000026">
    <property type="protein sequence ID" value="TDW16254.1"/>
    <property type="molecule type" value="Genomic_DNA"/>
</dbReference>
<protein>
    <submittedName>
        <fullName evidence="2">Uncharacterized protein</fullName>
    </submittedName>
</protein>
<feature type="transmembrane region" description="Helical" evidence="1">
    <location>
        <begin position="7"/>
        <end position="26"/>
    </location>
</feature>
<evidence type="ECO:0000313" key="3">
    <source>
        <dbReference type="Proteomes" id="UP000294743"/>
    </source>
</evidence>
<keyword evidence="3" id="KW-1185">Reference proteome</keyword>
<feature type="transmembrane region" description="Helical" evidence="1">
    <location>
        <begin position="89"/>
        <end position="107"/>
    </location>
</feature>
<keyword evidence="1" id="KW-1133">Transmembrane helix</keyword>
<keyword evidence="1" id="KW-0472">Membrane</keyword>
<gene>
    <name evidence="2" type="ORF">EDD63_12618</name>
</gene>
<feature type="transmembrane region" description="Helical" evidence="1">
    <location>
        <begin position="165"/>
        <end position="185"/>
    </location>
</feature>
<feature type="transmembrane region" description="Helical" evidence="1">
    <location>
        <begin position="141"/>
        <end position="159"/>
    </location>
</feature>
<comment type="caution">
    <text evidence="2">The sequence shown here is derived from an EMBL/GenBank/DDBJ whole genome shotgun (WGS) entry which is preliminary data.</text>
</comment>
<name>A0A4V3G6W7_9FIRM</name>
<reference evidence="2 3" key="1">
    <citation type="submission" date="2019-03" db="EMBL/GenBank/DDBJ databases">
        <title>Genomic Encyclopedia of Type Strains, Phase IV (KMG-IV): sequencing the most valuable type-strain genomes for metagenomic binning, comparative biology and taxonomic classification.</title>
        <authorList>
            <person name="Goeker M."/>
        </authorList>
    </citation>
    <scope>NUCLEOTIDE SEQUENCE [LARGE SCALE GENOMIC DNA]</scope>
    <source>
        <strain evidence="2 3">DSM 28867</strain>
    </source>
</reference>
<dbReference type="RefSeq" id="WP_134170057.1">
    <property type="nucleotide sequence ID" value="NZ_SODD01000026.1"/>
</dbReference>
<keyword evidence="1" id="KW-0812">Transmembrane</keyword>
<proteinExistence type="predicted"/>